<reference evidence="3" key="2">
    <citation type="journal article" date="2014" name="ISME J.">
        <title>Microbial stratification in low pH oxic and suboxic macroscopic growths along an acid mine drainage.</title>
        <authorList>
            <person name="Mendez-Garcia C."/>
            <person name="Mesa V."/>
            <person name="Sprenger R.R."/>
            <person name="Richter M."/>
            <person name="Diez M.S."/>
            <person name="Solano J."/>
            <person name="Bargiela R."/>
            <person name="Golyshina O.V."/>
            <person name="Manteca A."/>
            <person name="Ramos J.L."/>
            <person name="Gallego J.R."/>
            <person name="Llorente I."/>
            <person name="Martins Dos Santos V.A."/>
            <person name="Jensen O.N."/>
            <person name="Pelaez A.I."/>
            <person name="Sanchez J."/>
            <person name="Ferrer M."/>
        </authorList>
    </citation>
    <scope>NUCLEOTIDE SEQUENCE</scope>
</reference>
<name>T1BBH9_9ZZZZ</name>
<comment type="caution">
    <text evidence="3">The sequence shown here is derived from an EMBL/GenBank/DDBJ whole genome shotgun (WGS) entry which is preliminary data.</text>
</comment>
<feature type="non-terminal residue" evidence="3">
    <location>
        <position position="1"/>
    </location>
</feature>
<dbReference type="AlphaFoldDB" id="T1BBH9"/>
<accession>T1BBH9</accession>
<keyword evidence="1" id="KW-0238">DNA-binding</keyword>
<reference evidence="3" key="1">
    <citation type="submission" date="2013-08" db="EMBL/GenBank/DDBJ databases">
        <authorList>
            <person name="Mendez C."/>
            <person name="Richter M."/>
            <person name="Ferrer M."/>
            <person name="Sanchez J."/>
        </authorList>
    </citation>
    <scope>NUCLEOTIDE SEQUENCE</scope>
</reference>
<gene>
    <name evidence="3" type="ORF">B1A_08391</name>
</gene>
<feature type="domain" description="Cas12f1-like TNB" evidence="2">
    <location>
        <begin position="1"/>
        <end position="45"/>
    </location>
</feature>
<proteinExistence type="predicted"/>
<dbReference type="GO" id="GO:0003677">
    <property type="term" value="F:DNA binding"/>
    <property type="evidence" value="ECO:0007669"/>
    <property type="project" value="UniProtKB-KW"/>
</dbReference>
<dbReference type="InterPro" id="IPR010095">
    <property type="entry name" value="Cas12f1-like_TNB"/>
</dbReference>
<dbReference type="Pfam" id="PF07282">
    <property type="entry name" value="Cas12f1-like_TNB"/>
    <property type="match status" value="1"/>
</dbReference>
<organism evidence="3">
    <name type="scientific">mine drainage metagenome</name>
    <dbReference type="NCBI Taxonomy" id="410659"/>
    <lineage>
        <taxon>unclassified sequences</taxon>
        <taxon>metagenomes</taxon>
        <taxon>ecological metagenomes</taxon>
    </lineage>
</organism>
<evidence type="ECO:0000313" key="3">
    <source>
        <dbReference type="EMBL" id="EQD65833.1"/>
    </source>
</evidence>
<evidence type="ECO:0000259" key="2">
    <source>
        <dbReference type="Pfam" id="PF07282"/>
    </source>
</evidence>
<sequence>RWFPSSKRCCGCGTVKAELSLSERIYHCQSCGLVLDRDLNAAINLAGWAHPAVTASAAET</sequence>
<evidence type="ECO:0000256" key="1">
    <source>
        <dbReference type="ARBA" id="ARBA00023125"/>
    </source>
</evidence>
<dbReference type="EMBL" id="AUZX01005999">
    <property type="protein sequence ID" value="EQD65833.1"/>
    <property type="molecule type" value="Genomic_DNA"/>
</dbReference>
<protein>
    <submittedName>
        <fullName evidence="3">Protein containing Transposase, IS605 OrfB</fullName>
    </submittedName>
</protein>